<organism evidence="2 3">
    <name type="scientific">Arctia plantaginis</name>
    <name type="common">Wood tiger moth</name>
    <name type="synonym">Phalaena plantaginis</name>
    <dbReference type="NCBI Taxonomy" id="874455"/>
    <lineage>
        <taxon>Eukaryota</taxon>
        <taxon>Metazoa</taxon>
        <taxon>Ecdysozoa</taxon>
        <taxon>Arthropoda</taxon>
        <taxon>Hexapoda</taxon>
        <taxon>Insecta</taxon>
        <taxon>Pterygota</taxon>
        <taxon>Neoptera</taxon>
        <taxon>Endopterygota</taxon>
        <taxon>Lepidoptera</taxon>
        <taxon>Glossata</taxon>
        <taxon>Ditrysia</taxon>
        <taxon>Noctuoidea</taxon>
        <taxon>Erebidae</taxon>
        <taxon>Arctiinae</taxon>
        <taxon>Arctia</taxon>
    </lineage>
</organism>
<accession>A0A8S0YXL8</accession>
<protein>
    <recommendedName>
        <fullName evidence="4">MADF domain-containing protein</fullName>
    </recommendedName>
</protein>
<evidence type="ECO:0000313" key="3">
    <source>
        <dbReference type="Proteomes" id="UP000494256"/>
    </source>
</evidence>
<dbReference type="EMBL" id="CADEBD010000175">
    <property type="protein sequence ID" value="CAB3224878.1"/>
    <property type="molecule type" value="Genomic_DNA"/>
</dbReference>
<gene>
    <name evidence="2" type="ORF">APLA_LOCUS2095</name>
</gene>
<evidence type="ECO:0008006" key="4">
    <source>
        <dbReference type="Google" id="ProtNLM"/>
    </source>
</evidence>
<dbReference type="OrthoDB" id="272303at2759"/>
<dbReference type="PANTHER" id="PTHR21505">
    <property type="entry name" value="MADF DOMAIN-CONTAINING PROTEIN-RELATED"/>
    <property type="match status" value="1"/>
</dbReference>
<feature type="region of interest" description="Disordered" evidence="1">
    <location>
        <begin position="169"/>
        <end position="198"/>
    </location>
</feature>
<dbReference type="AlphaFoldDB" id="A0A8S0YXL8"/>
<evidence type="ECO:0000313" key="2">
    <source>
        <dbReference type="EMBL" id="CAB3224878.1"/>
    </source>
</evidence>
<dbReference type="Proteomes" id="UP000494256">
    <property type="component" value="Unassembled WGS sequence"/>
</dbReference>
<reference evidence="2 3" key="1">
    <citation type="submission" date="2020-04" db="EMBL/GenBank/DDBJ databases">
        <authorList>
            <person name="Wallbank WR R."/>
            <person name="Pardo Diaz C."/>
            <person name="Kozak K."/>
            <person name="Martin S."/>
            <person name="Jiggins C."/>
            <person name="Moest M."/>
            <person name="Warren A I."/>
            <person name="Byers J.R.P. K."/>
            <person name="Montejo-Kovacevich G."/>
            <person name="Yen C E."/>
        </authorList>
    </citation>
    <scope>NUCLEOTIDE SEQUENCE [LARGE SCALE GENOMIC DNA]</scope>
</reference>
<dbReference type="PANTHER" id="PTHR21505:SF8">
    <property type="entry name" value="DPT-YFP REPRESSOR BY OVEREXPRESSION, ISOFORM D-RELATED"/>
    <property type="match status" value="1"/>
</dbReference>
<comment type="caution">
    <text evidence="2">The sequence shown here is derived from an EMBL/GenBank/DDBJ whole genome shotgun (WGS) entry which is preliminary data.</text>
</comment>
<name>A0A8S0YXL8_ARCPL</name>
<proteinExistence type="predicted"/>
<feature type="compositionally biased region" description="Low complexity" evidence="1">
    <location>
        <begin position="184"/>
        <end position="198"/>
    </location>
</feature>
<evidence type="ECO:0000256" key="1">
    <source>
        <dbReference type="SAM" id="MobiDB-lite"/>
    </source>
</evidence>
<sequence length="293" mass="33086">MRTTYGRELKKVNASKQTGSGSNDIYVPSVWYYRLFEFLEGTTEPCRPGTVTLDEIQWSPEMSASTSSEQIINTEICEKEVPKVSTKISQPKKQKMSIQSRQEKLLDSAQILMTRQDDDWDIIGKSIGVQLKNLSTHQQPIAQKIINDALFYGKLGKLTDESIITLSPQHTASNPSRISHRSYHFSSGSSVTNSSPQPYYQQYPVQPSPQSSTQYMIPQSPQASLQHTSWRVFYNEYKSKLRRVKKQKAEIQATGGGPAANITLTPLQERLYDIIGRDVGEPLEGVRHNPLFT</sequence>